<dbReference type="GeneID" id="80877559"/>
<name>A0AAF0AYB7_9SCHI</name>
<organism evidence="1 2">
    <name type="scientific">Schizosaccharomyces osmophilus</name>
    <dbReference type="NCBI Taxonomy" id="2545709"/>
    <lineage>
        <taxon>Eukaryota</taxon>
        <taxon>Fungi</taxon>
        <taxon>Dikarya</taxon>
        <taxon>Ascomycota</taxon>
        <taxon>Taphrinomycotina</taxon>
        <taxon>Schizosaccharomycetes</taxon>
        <taxon>Schizosaccharomycetales</taxon>
        <taxon>Schizosaccharomycetaceae</taxon>
        <taxon>Schizosaccharomyces</taxon>
    </lineage>
</organism>
<sequence length="145" mass="16069">MASSAVACGLKIKDLAFKYYDAHNDLDPPDVHENGYVNPWICPYSKVKVGRLDFVRELITQLERRSYSPALVHVGLDVLGKSCRKDNDYPSLVDFLESDLIACMNLIPKTCTPKSLTVSSFDSDAGDGDKIAQIAIRINTFVQSL</sequence>
<accession>A0AAF0AYB7</accession>
<evidence type="ECO:0000313" key="2">
    <source>
        <dbReference type="Proteomes" id="UP001212411"/>
    </source>
</evidence>
<dbReference type="RefSeq" id="XP_056039665.1">
    <property type="nucleotide sequence ID" value="XM_056182870.1"/>
</dbReference>
<dbReference type="EMBL" id="CP115613">
    <property type="protein sequence ID" value="WBW75422.1"/>
    <property type="molecule type" value="Genomic_DNA"/>
</dbReference>
<dbReference type="KEGG" id="som:SOMG_04083"/>
<evidence type="ECO:0000313" key="1">
    <source>
        <dbReference type="EMBL" id="WBW75422.1"/>
    </source>
</evidence>
<dbReference type="Proteomes" id="UP001212411">
    <property type="component" value="Chromosome 3"/>
</dbReference>
<gene>
    <name evidence="1" type="ORF">SOMG_04083</name>
</gene>
<reference evidence="1 2" key="1">
    <citation type="journal article" date="2023" name="G3 (Bethesda)">
        <title>A high-quality reference genome for the fission yeast Schizosaccharomyces osmophilus.</title>
        <authorList>
            <person name="Jia G.S."/>
            <person name="Zhang W.C."/>
            <person name="Liang Y."/>
            <person name="Liu X.H."/>
            <person name="Rhind N."/>
            <person name="Pidoux A."/>
            <person name="Brysch-Herzberg M."/>
            <person name="Du L.L."/>
        </authorList>
    </citation>
    <scope>NUCLEOTIDE SEQUENCE [LARGE SCALE GENOMIC DNA]</scope>
    <source>
        <strain evidence="1 2">CBS 15793</strain>
    </source>
</reference>
<dbReference type="AlphaFoldDB" id="A0AAF0AYB7"/>
<protein>
    <submittedName>
        <fullName evidence="1">Arginase protein</fullName>
    </submittedName>
</protein>
<proteinExistence type="predicted"/>
<keyword evidence="2" id="KW-1185">Reference proteome</keyword>